<name>A0A368JYA1_9HYPH</name>
<gene>
    <name evidence="1" type="ORF">DUT91_21515</name>
</gene>
<protein>
    <submittedName>
        <fullName evidence="1">Uncharacterized protein</fullName>
    </submittedName>
</protein>
<comment type="caution">
    <text evidence="1">The sequence shown here is derived from an EMBL/GenBank/DDBJ whole genome shotgun (WGS) entry which is preliminary data.</text>
</comment>
<dbReference type="RefSeq" id="WP_114442550.1">
    <property type="nucleotide sequence ID" value="NZ_QOZG01000013.1"/>
</dbReference>
<keyword evidence="2" id="KW-1185">Reference proteome</keyword>
<dbReference type="OrthoDB" id="8160961at2"/>
<dbReference type="Proteomes" id="UP000253420">
    <property type="component" value="Unassembled WGS sequence"/>
</dbReference>
<organism evidence="1 2">
    <name type="scientific">Phyllobacterium salinisoli</name>
    <dbReference type="NCBI Taxonomy" id="1899321"/>
    <lineage>
        <taxon>Bacteria</taxon>
        <taxon>Pseudomonadati</taxon>
        <taxon>Pseudomonadota</taxon>
        <taxon>Alphaproteobacteria</taxon>
        <taxon>Hyphomicrobiales</taxon>
        <taxon>Phyllobacteriaceae</taxon>
        <taxon>Phyllobacterium</taxon>
    </lineage>
</organism>
<evidence type="ECO:0000313" key="1">
    <source>
        <dbReference type="EMBL" id="RCS21884.1"/>
    </source>
</evidence>
<dbReference type="EMBL" id="QOZG01000013">
    <property type="protein sequence ID" value="RCS21884.1"/>
    <property type="molecule type" value="Genomic_DNA"/>
</dbReference>
<accession>A0A368JYA1</accession>
<dbReference type="AlphaFoldDB" id="A0A368JYA1"/>
<reference evidence="1 2" key="1">
    <citation type="submission" date="2018-07" db="EMBL/GenBank/DDBJ databases">
        <title>The draft genome of Phyllobacterium salinisoli.</title>
        <authorList>
            <person name="Liu L."/>
            <person name="Li L."/>
            <person name="Zhang X."/>
            <person name="Liang L."/>
        </authorList>
    </citation>
    <scope>NUCLEOTIDE SEQUENCE [LARGE SCALE GENOMIC DNA]</scope>
    <source>
        <strain evidence="1 2">LLAN61</strain>
    </source>
</reference>
<sequence>MRYLGRIRGAGFIKSNGDTMASVHYDLDGYLMKPGHVTGSGEIRMAPEALRQALGRNDLSLLTEDGRLLSLRFSEKLLPEASETAHVDVSGELPAQAEWRN</sequence>
<proteinExistence type="predicted"/>
<evidence type="ECO:0000313" key="2">
    <source>
        <dbReference type="Proteomes" id="UP000253420"/>
    </source>
</evidence>